<evidence type="ECO:0000256" key="1">
    <source>
        <dbReference type="ARBA" id="ARBA00004202"/>
    </source>
</evidence>
<evidence type="ECO:0000313" key="7">
    <source>
        <dbReference type="EMBL" id="XDK32481.1"/>
    </source>
</evidence>
<gene>
    <name evidence="7" type="ORF">AB4Y30_15965</name>
</gene>
<sequence>MRTIFREIAITLYLTLFKTFFSICQLFPQKNKTVFVSSFGDNIFYVLEEVKKTDSEIILLSTNSSKNIINHTDYPVLNFNEKHVLDWIKSIYHLATANVIFIDNYYGFLAATNFKKNVICVQLWHAAGAIKQFALKDPSNSQRSHRANARFRKVYNRFDKIVVGSEKMANIMKSSFGANDDKILRTGIPRTDFFYDIEKVAKAKQKLYDSIPAAKQKKVILYAPTFRENQSQLTKFHLDLNRMFEELKDDYILLVRAHPSIKASFIDSFPGFLYDVSQVRHVNEILTITDILITDYSSIPFEFSLLKKPMYFFPYDLFEYMEERGFYEPYESLVPGPIAFETKELIQMIKENAYSPERLERFQHQWNTYSTGDASLQLIQAIYPEETKEQDVAILKE</sequence>
<keyword evidence="4" id="KW-0808">Transferase</keyword>
<dbReference type="PANTHER" id="PTHR37316:SF1">
    <property type="entry name" value="TEICHOIC ACID GLYCEROL-PHOSPHATE PRIMASE"/>
    <property type="match status" value="1"/>
</dbReference>
<name>A0AB39HR57_9BACI</name>
<comment type="similarity">
    <text evidence="2">Belongs to the CDP-glycerol glycerophosphotransferase family.</text>
</comment>
<dbReference type="Gene3D" id="3.40.50.11820">
    <property type="match status" value="1"/>
</dbReference>
<dbReference type="GO" id="GO:0019350">
    <property type="term" value="P:teichoic acid biosynthetic process"/>
    <property type="evidence" value="ECO:0007669"/>
    <property type="project" value="UniProtKB-KW"/>
</dbReference>
<dbReference type="GO" id="GO:0005886">
    <property type="term" value="C:plasma membrane"/>
    <property type="evidence" value="ECO:0007669"/>
    <property type="project" value="UniProtKB-SubCell"/>
</dbReference>
<evidence type="ECO:0000256" key="3">
    <source>
        <dbReference type="ARBA" id="ARBA00022475"/>
    </source>
</evidence>
<dbReference type="Pfam" id="PF04464">
    <property type="entry name" value="Glyphos_transf"/>
    <property type="match status" value="1"/>
</dbReference>
<dbReference type="InterPro" id="IPR051612">
    <property type="entry name" value="Teichoic_Acid_Biosynth"/>
</dbReference>
<reference evidence="7" key="1">
    <citation type="submission" date="2024-07" db="EMBL/GenBank/DDBJ databases">
        <title>Halotolerant mesophilic bacterium Ornithinibacillus sp. 4-3, sp. nov., isolated from soil.</title>
        <authorList>
            <person name="Sidarenka A.V."/>
            <person name="Guliayeva D.E."/>
            <person name="Leanovich S.I."/>
            <person name="Hileuskaya K.S."/>
            <person name="Akhremchuk A.E."/>
            <person name="Sikolenko M.A."/>
            <person name="Valentovich L.N."/>
        </authorList>
    </citation>
    <scope>NUCLEOTIDE SEQUENCE</scope>
    <source>
        <strain evidence="7">4-3</strain>
    </source>
</reference>
<proteinExistence type="inferred from homology"/>
<dbReference type="InterPro" id="IPR043148">
    <property type="entry name" value="TagF_C"/>
</dbReference>
<organism evidence="7">
    <name type="scientific">Ornithinibacillus sp. 4-3</name>
    <dbReference type="NCBI Taxonomy" id="3231488"/>
    <lineage>
        <taxon>Bacteria</taxon>
        <taxon>Bacillati</taxon>
        <taxon>Bacillota</taxon>
        <taxon>Bacilli</taxon>
        <taxon>Bacillales</taxon>
        <taxon>Bacillaceae</taxon>
        <taxon>Ornithinibacillus</taxon>
    </lineage>
</organism>
<evidence type="ECO:0000256" key="4">
    <source>
        <dbReference type="ARBA" id="ARBA00022679"/>
    </source>
</evidence>
<comment type="subcellular location">
    <subcellularLocation>
        <location evidence="1">Cell membrane</location>
        <topology evidence="1">Peripheral membrane protein</topology>
    </subcellularLocation>
</comment>
<dbReference type="RefSeq" id="WP_368653169.1">
    <property type="nucleotide sequence ID" value="NZ_CP162599.1"/>
</dbReference>
<dbReference type="InterPro" id="IPR043149">
    <property type="entry name" value="TagF_N"/>
</dbReference>
<evidence type="ECO:0000256" key="6">
    <source>
        <dbReference type="ARBA" id="ARBA00023136"/>
    </source>
</evidence>
<dbReference type="Gene3D" id="3.40.50.12580">
    <property type="match status" value="1"/>
</dbReference>
<dbReference type="SUPFAM" id="SSF53756">
    <property type="entry name" value="UDP-Glycosyltransferase/glycogen phosphorylase"/>
    <property type="match status" value="1"/>
</dbReference>
<protein>
    <submittedName>
        <fullName evidence="7">CDP-glycerol glycerophosphotransferase family protein</fullName>
    </submittedName>
</protein>
<dbReference type="EMBL" id="CP162599">
    <property type="protein sequence ID" value="XDK32481.1"/>
    <property type="molecule type" value="Genomic_DNA"/>
</dbReference>
<dbReference type="AlphaFoldDB" id="A0AB39HR57"/>
<keyword evidence="5" id="KW-0777">Teichoic acid biosynthesis</keyword>
<evidence type="ECO:0000256" key="2">
    <source>
        <dbReference type="ARBA" id="ARBA00010488"/>
    </source>
</evidence>
<keyword evidence="3" id="KW-1003">Cell membrane</keyword>
<dbReference type="PANTHER" id="PTHR37316">
    <property type="entry name" value="TEICHOIC ACID GLYCEROL-PHOSPHATE PRIMASE"/>
    <property type="match status" value="1"/>
</dbReference>
<accession>A0AB39HR57</accession>
<keyword evidence="6" id="KW-0472">Membrane</keyword>
<evidence type="ECO:0000256" key="5">
    <source>
        <dbReference type="ARBA" id="ARBA00022944"/>
    </source>
</evidence>
<dbReference type="GO" id="GO:0047355">
    <property type="term" value="F:CDP-glycerol glycerophosphotransferase activity"/>
    <property type="evidence" value="ECO:0007669"/>
    <property type="project" value="InterPro"/>
</dbReference>
<dbReference type="InterPro" id="IPR007554">
    <property type="entry name" value="Glycerophosphate_synth"/>
</dbReference>